<organism evidence="1 2">
    <name type="scientific">Thermogemmata fonticola</name>
    <dbReference type="NCBI Taxonomy" id="2755323"/>
    <lineage>
        <taxon>Bacteria</taxon>
        <taxon>Pseudomonadati</taxon>
        <taxon>Planctomycetota</taxon>
        <taxon>Planctomycetia</taxon>
        <taxon>Gemmatales</taxon>
        <taxon>Gemmataceae</taxon>
        <taxon>Thermogemmata</taxon>
    </lineage>
</organism>
<dbReference type="SUPFAM" id="SSF48576">
    <property type="entry name" value="Terpenoid synthases"/>
    <property type="match status" value="1"/>
</dbReference>
<sequence length="309" mass="36415">MLDQLRRWGPQTLAGRPAPTLAQARAYCRWLAHTHYENFSVVSWWLPRRLRPHVEVIYAYCRWADDLADETRGGNEALSLLQWWRRELLLCYEGFCRHPVFVALQPTLRRFAIPPEPFLRLLEAFVQDQQQVRYPDFASLLQYCQRSANPVGQLVLYLFDSYDARRAALADEICTGLQLANFWQDVGRDWERGRIYLPLEDCVRFGYTEADFQARRCNGAFREMLQFQVQRTRGFFDRGEQLLPLLPSEAQVPVELFLRGGQAILQAIERQNYDVWTQRPVLSSRMKCYLLGWVVSRRLWRYATGVGKR</sequence>
<proteinExistence type="predicted"/>
<dbReference type="AlphaFoldDB" id="A0A7V9ABM2"/>
<keyword evidence="2" id="KW-1185">Reference proteome</keyword>
<accession>A0A7V9ABM2</accession>
<evidence type="ECO:0000313" key="1">
    <source>
        <dbReference type="EMBL" id="MBA2225892.1"/>
    </source>
</evidence>
<dbReference type="SFLD" id="SFLDG01212">
    <property type="entry name" value="Phytoene_synthase_like"/>
    <property type="match status" value="1"/>
</dbReference>
<protein>
    <submittedName>
        <fullName evidence="1">Squalene synthase HpnC</fullName>
        <ecNumber evidence="1">2.5.1.21</ecNumber>
    </submittedName>
</protein>
<dbReference type="EMBL" id="JACEFB010000003">
    <property type="protein sequence ID" value="MBA2225892.1"/>
    <property type="molecule type" value="Genomic_DNA"/>
</dbReference>
<dbReference type="Pfam" id="PF00494">
    <property type="entry name" value="SQS_PSY"/>
    <property type="match status" value="1"/>
</dbReference>
<gene>
    <name evidence="1" type="primary">hpnC</name>
    <name evidence="1" type="ORF">H0921_06905</name>
</gene>
<dbReference type="InterPro" id="IPR017827">
    <property type="entry name" value="HSQ_synthase_HpnC"/>
</dbReference>
<dbReference type="InterPro" id="IPR044843">
    <property type="entry name" value="Trans_IPPS_bact-type"/>
</dbReference>
<name>A0A7V9ABM2_9BACT</name>
<dbReference type="Proteomes" id="UP000542342">
    <property type="component" value="Unassembled WGS sequence"/>
</dbReference>
<dbReference type="GO" id="GO:0016114">
    <property type="term" value="P:terpenoid biosynthetic process"/>
    <property type="evidence" value="ECO:0007669"/>
    <property type="project" value="UniProtKB-ARBA"/>
</dbReference>
<dbReference type="InterPro" id="IPR002060">
    <property type="entry name" value="Squ/phyt_synthse"/>
</dbReference>
<dbReference type="InterPro" id="IPR008949">
    <property type="entry name" value="Isoprenoid_synthase_dom_sf"/>
</dbReference>
<evidence type="ECO:0000313" key="2">
    <source>
        <dbReference type="Proteomes" id="UP000542342"/>
    </source>
</evidence>
<dbReference type="InterPro" id="IPR033904">
    <property type="entry name" value="Trans_IPPS_HH"/>
</dbReference>
<dbReference type="NCBIfam" id="TIGR03464">
    <property type="entry name" value="HpnC"/>
    <property type="match status" value="1"/>
</dbReference>
<dbReference type="SFLD" id="SFLDG01018">
    <property type="entry name" value="Squalene/Phytoene_Synthase_Lik"/>
    <property type="match status" value="1"/>
</dbReference>
<dbReference type="SFLD" id="SFLDS00005">
    <property type="entry name" value="Isoprenoid_Synthase_Type_I"/>
    <property type="match status" value="1"/>
</dbReference>
<dbReference type="GO" id="GO:0051996">
    <property type="term" value="F:squalene synthase [NAD(P)H] activity"/>
    <property type="evidence" value="ECO:0007669"/>
    <property type="project" value="UniProtKB-EC"/>
</dbReference>
<reference evidence="1 2" key="1">
    <citation type="submission" date="2020-07" db="EMBL/GenBank/DDBJ databases">
        <title>Thermogemmata thermophila gen. nov., sp. nov., a novel moderate thermophilic planctomycete from a Kamchatka hot spring.</title>
        <authorList>
            <person name="Elcheninov A.G."/>
            <person name="Podosokorskaya O.A."/>
            <person name="Kovaleva O.L."/>
            <person name="Novikov A."/>
            <person name="Bonch-Osmolovskaya E.A."/>
            <person name="Toshchakov S.V."/>
            <person name="Kublanov I.V."/>
        </authorList>
    </citation>
    <scope>NUCLEOTIDE SEQUENCE [LARGE SCALE GENOMIC DNA]</scope>
    <source>
        <strain evidence="1 2">2918</strain>
    </source>
</reference>
<comment type="caution">
    <text evidence="1">The sequence shown here is derived from an EMBL/GenBank/DDBJ whole genome shotgun (WGS) entry which is preliminary data.</text>
</comment>
<dbReference type="PANTHER" id="PTHR31480">
    <property type="entry name" value="BIFUNCTIONAL LYCOPENE CYCLASE/PHYTOENE SYNTHASE"/>
    <property type="match status" value="1"/>
</dbReference>
<dbReference type="Gene3D" id="1.10.600.10">
    <property type="entry name" value="Farnesyl Diphosphate Synthase"/>
    <property type="match status" value="1"/>
</dbReference>
<dbReference type="GO" id="GO:0004311">
    <property type="term" value="F:geranylgeranyl diphosphate synthase activity"/>
    <property type="evidence" value="ECO:0007669"/>
    <property type="project" value="InterPro"/>
</dbReference>
<dbReference type="CDD" id="cd00683">
    <property type="entry name" value="Trans_IPPS_HH"/>
    <property type="match status" value="1"/>
</dbReference>
<dbReference type="EC" id="2.5.1.21" evidence="1"/>
<keyword evidence="1" id="KW-0808">Transferase</keyword>